<dbReference type="EMBL" id="JAICBX010000005">
    <property type="protein sequence ID" value="MBW8640284.1"/>
    <property type="molecule type" value="Genomic_DNA"/>
</dbReference>
<dbReference type="Proteomes" id="UP001196509">
    <property type="component" value="Unassembled WGS sequence"/>
</dbReference>
<proteinExistence type="predicted"/>
<evidence type="ECO:0000313" key="1">
    <source>
        <dbReference type="EMBL" id="MBW8640284.1"/>
    </source>
</evidence>
<gene>
    <name evidence="1" type="ORF">K1W69_24030</name>
</gene>
<dbReference type="RefSeq" id="WP_220230990.1">
    <property type="nucleotide sequence ID" value="NZ_JAICBX010000005.1"/>
</dbReference>
<name>A0AAE3D2Y9_9HYPH</name>
<dbReference type="InterPro" id="IPR018247">
    <property type="entry name" value="EF_Hand_1_Ca_BS"/>
</dbReference>
<organism evidence="1 2">
    <name type="scientific">Flavimaribacter sediminis</name>
    <dbReference type="NCBI Taxonomy" id="2865987"/>
    <lineage>
        <taxon>Bacteria</taxon>
        <taxon>Pseudomonadati</taxon>
        <taxon>Pseudomonadota</taxon>
        <taxon>Alphaproteobacteria</taxon>
        <taxon>Hyphomicrobiales</taxon>
        <taxon>Rhizobiaceae</taxon>
        <taxon>Flavimaribacter</taxon>
    </lineage>
</organism>
<evidence type="ECO:0000313" key="2">
    <source>
        <dbReference type="Proteomes" id="UP001196509"/>
    </source>
</evidence>
<comment type="caution">
    <text evidence="1">The sequence shown here is derived from an EMBL/GenBank/DDBJ whole genome shotgun (WGS) entry which is preliminary data.</text>
</comment>
<dbReference type="PROSITE" id="PS00018">
    <property type="entry name" value="EF_HAND_1"/>
    <property type="match status" value="1"/>
</dbReference>
<dbReference type="AlphaFoldDB" id="A0AAE3D2Y9"/>
<protein>
    <submittedName>
        <fullName evidence="1">Uncharacterized protein</fullName>
    </submittedName>
</protein>
<sequence length="105" mass="11363">MLPSDTFTSFPSGVDNVYCFDVDRSALEGYGGHGIFSYLVLEALSAADADEGGQLAVTEFAAYIETELPEVSFEVFQHRQVPKANVSVYSFSLGNKMLVLSPTAQ</sequence>
<keyword evidence="2" id="KW-1185">Reference proteome</keyword>
<reference evidence="1" key="1">
    <citation type="submission" date="2021-08" db="EMBL/GenBank/DDBJ databases">
        <title>Hoeflea bacterium WL0058 sp. nov., isolated from the sediment.</title>
        <authorList>
            <person name="Wang L."/>
            <person name="Zhang D."/>
        </authorList>
    </citation>
    <scope>NUCLEOTIDE SEQUENCE</scope>
    <source>
        <strain evidence="1">WL0058</strain>
    </source>
</reference>
<accession>A0AAE3D2Y9</accession>